<name>A0AAU8MGX6_9CAUD</name>
<sequence>MNGKVSILNAPPGVIILDDNILADIYKDMEADQSIMLEQSGIYE</sequence>
<evidence type="ECO:0000313" key="1">
    <source>
        <dbReference type="EMBL" id="XCO00036.1"/>
    </source>
</evidence>
<dbReference type="EMBL" id="PP965494">
    <property type="protein sequence ID" value="XCO00036.1"/>
    <property type="molecule type" value="Genomic_DNA"/>
</dbReference>
<protein>
    <recommendedName>
        <fullName evidence="2">Movement protein</fullName>
    </recommendedName>
</protein>
<accession>A0AAU8MGX6</accession>
<reference evidence="1" key="1">
    <citation type="submission" date="2024-06" db="EMBL/GenBank/DDBJ databases">
        <title>Intestivirid acquisition increases across infancy in a wild primate population.</title>
        <authorList>
            <person name="Schneider-Creas I.A."/>
            <person name="Moya I.L."/>
            <person name="Chiou K.L."/>
            <person name="Baniel A."/>
            <person name="Azanaw Haile A."/>
            <person name="Kebede F."/>
            <person name="Abebe B."/>
            <person name="Snyder-Mackler N."/>
            <person name="Varsani A."/>
        </authorList>
    </citation>
    <scope>NUCLEOTIDE SEQUENCE</scope>
    <source>
        <strain evidence="1">Int_RNL_2017_0055_MCB</strain>
    </source>
</reference>
<organism evidence="1">
    <name type="scientific">Geladintestivirus 4</name>
    <dbReference type="NCBI Taxonomy" id="3233136"/>
    <lineage>
        <taxon>Viruses</taxon>
        <taxon>Duplodnaviria</taxon>
        <taxon>Heunggongvirae</taxon>
        <taxon>Uroviricota</taxon>
        <taxon>Caudoviricetes</taxon>
        <taxon>Crassvirales</taxon>
    </lineage>
</organism>
<proteinExistence type="predicted"/>
<evidence type="ECO:0008006" key="2">
    <source>
        <dbReference type="Google" id="ProtNLM"/>
    </source>
</evidence>